<dbReference type="GO" id="GO:0005275">
    <property type="term" value="F:amine transmembrane transporter activity"/>
    <property type="evidence" value="ECO:0007669"/>
    <property type="project" value="TreeGrafter"/>
</dbReference>
<evidence type="ECO:0000313" key="8">
    <source>
        <dbReference type="EMBL" id="KGR75569.1"/>
    </source>
</evidence>
<dbReference type="Proteomes" id="UP000030408">
    <property type="component" value="Unassembled WGS sequence"/>
</dbReference>
<name>A0A0A3HSZ9_9BACL</name>
<keyword evidence="9" id="KW-1185">Reference proteome</keyword>
<keyword evidence="3" id="KW-1003">Cell membrane</keyword>
<dbReference type="EMBL" id="JPVO01000050">
    <property type="protein sequence ID" value="KGR75569.1"/>
    <property type="molecule type" value="Genomic_DNA"/>
</dbReference>
<dbReference type="GO" id="GO:0031460">
    <property type="term" value="P:glycine betaine transport"/>
    <property type="evidence" value="ECO:0007669"/>
    <property type="project" value="TreeGrafter"/>
</dbReference>
<keyword evidence="6" id="KW-0732">Signal</keyword>
<dbReference type="AlphaFoldDB" id="A0A0A3HSZ9"/>
<feature type="compositionally biased region" description="Polar residues" evidence="5">
    <location>
        <begin position="33"/>
        <end position="44"/>
    </location>
</feature>
<dbReference type="Pfam" id="PF04069">
    <property type="entry name" value="OpuAC"/>
    <property type="match status" value="1"/>
</dbReference>
<dbReference type="OrthoDB" id="9787902at2"/>
<gene>
    <name evidence="8" type="ORF">CD33_10545</name>
</gene>
<dbReference type="GO" id="GO:0015871">
    <property type="term" value="P:choline transport"/>
    <property type="evidence" value="ECO:0007669"/>
    <property type="project" value="TreeGrafter"/>
</dbReference>
<dbReference type="Gene3D" id="3.10.105.10">
    <property type="entry name" value="Dipeptide-binding Protein, Domain 3"/>
    <property type="match status" value="2"/>
</dbReference>
<proteinExistence type="predicted"/>
<evidence type="ECO:0000256" key="3">
    <source>
        <dbReference type="ARBA" id="ARBA00022475"/>
    </source>
</evidence>
<feature type="region of interest" description="Disordered" evidence="5">
    <location>
        <begin position="26"/>
        <end position="45"/>
    </location>
</feature>
<dbReference type="STRING" id="1384057.CD33_10545"/>
<dbReference type="Gene3D" id="3.40.190.100">
    <property type="entry name" value="Glycine betaine-binding periplasmic protein, domain 2"/>
    <property type="match status" value="1"/>
</dbReference>
<evidence type="ECO:0000313" key="9">
    <source>
        <dbReference type="Proteomes" id="UP000030408"/>
    </source>
</evidence>
<evidence type="ECO:0000256" key="1">
    <source>
        <dbReference type="ARBA" id="ARBA00004236"/>
    </source>
</evidence>
<comment type="subcellular location">
    <subcellularLocation>
        <location evidence="1">Cell membrane</location>
    </subcellularLocation>
</comment>
<feature type="signal peptide" evidence="6">
    <location>
        <begin position="1"/>
        <end position="20"/>
    </location>
</feature>
<reference evidence="8 9" key="1">
    <citation type="submission" date="2014-02" db="EMBL/GenBank/DDBJ databases">
        <title>Draft genome sequence of Lysinibacillus sinduriensis JCM 15800.</title>
        <authorList>
            <person name="Zhang F."/>
            <person name="Wang G."/>
            <person name="Zhang L."/>
        </authorList>
    </citation>
    <scope>NUCLEOTIDE SEQUENCE [LARGE SCALE GENOMIC DNA]</scope>
    <source>
        <strain evidence="8 9">JCM 15800</strain>
    </source>
</reference>
<sequence>MNFKKIKMMGLALGMGAILAACSGSDEEEKSTKTTGDSNETATTDESKEINLAYVEWDTEVASTHVVGKVLEDLGYDVTLTPLDNAIMWEAVSTGQADAMVAGWLPNTHASQYAEYKDSLAELGENLTGAKIGLVVPSYMDVNSIEDLSKEADMTITGIEPGAGVMASTEKVLEDYGNISGWQLLPSSSGAMTVALGQAIENEEEIIVTGWSPHWKFSSYDLKYLEDPQGVFGGEETINTFARLGLEEDMPEAYKVLDAFNWTTEDIEAVMLDITNGTKPEEAAAKWINDNADKVAEWTEGVE</sequence>
<dbReference type="PROSITE" id="PS51257">
    <property type="entry name" value="PROKAR_LIPOPROTEIN"/>
    <property type="match status" value="1"/>
</dbReference>
<organism evidence="8 9">
    <name type="scientific">Ureibacillus sinduriensis BLB-1 = JCM 15800</name>
    <dbReference type="NCBI Taxonomy" id="1384057"/>
    <lineage>
        <taxon>Bacteria</taxon>
        <taxon>Bacillati</taxon>
        <taxon>Bacillota</taxon>
        <taxon>Bacilli</taxon>
        <taxon>Bacillales</taxon>
        <taxon>Caryophanaceae</taxon>
        <taxon>Ureibacillus</taxon>
    </lineage>
</organism>
<dbReference type="GO" id="GO:0015226">
    <property type="term" value="F:carnitine transmembrane transporter activity"/>
    <property type="evidence" value="ECO:0007669"/>
    <property type="project" value="TreeGrafter"/>
</dbReference>
<dbReference type="GO" id="GO:0043190">
    <property type="term" value="C:ATP-binding cassette (ABC) transporter complex"/>
    <property type="evidence" value="ECO:0007669"/>
    <property type="project" value="InterPro"/>
</dbReference>
<dbReference type="SUPFAM" id="SSF53850">
    <property type="entry name" value="Periplasmic binding protein-like II"/>
    <property type="match status" value="1"/>
</dbReference>
<dbReference type="eggNOG" id="COG2113">
    <property type="taxonomic scope" value="Bacteria"/>
</dbReference>
<evidence type="ECO:0000256" key="5">
    <source>
        <dbReference type="SAM" id="MobiDB-lite"/>
    </source>
</evidence>
<dbReference type="InterPro" id="IPR007210">
    <property type="entry name" value="ABC_Gly_betaine_transp_sub-bd"/>
</dbReference>
<dbReference type="CDD" id="cd13639">
    <property type="entry name" value="PBP2_OpuAC_like"/>
    <property type="match status" value="1"/>
</dbReference>
<evidence type="ECO:0000256" key="4">
    <source>
        <dbReference type="ARBA" id="ARBA00023136"/>
    </source>
</evidence>
<keyword evidence="4" id="KW-0472">Membrane</keyword>
<evidence type="ECO:0000256" key="2">
    <source>
        <dbReference type="ARBA" id="ARBA00022448"/>
    </source>
</evidence>
<accession>A0A0A3HSZ9</accession>
<dbReference type="PANTHER" id="PTHR47737:SF1">
    <property type="entry name" value="GLYCINE BETAINE_PROLINE BETAINE TRANSPORT SYSTEM PERMEASE PROTEIN PROW"/>
    <property type="match status" value="1"/>
</dbReference>
<evidence type="ECO:0000259" key="7">
    <source>
        <dbReference type="Pfam" id="PF04069"/>
    </source>
</evidence>
<comment type="caution">
    <text evidence="8">The sequence shown here is derived from an EMBL/GenBank/DDBJ whole genome shotgun (WGS) entry which is preliminary data.</text>
</comment>
<dbReference type="RefSeq" id="WP_036200534.1">
    <property type="nucleotide sequence ID" value="NZ_AVCY01000006.1"/>
</dbReference>
<protein>
    <recommendedName>
        <fullName evidence="7">ABC-type glycine betaine transport system substrate-binding domain-containing protein</fullName>
    </recommendedName>
</protein>
<keyword evidence="2" id="KW-0813">Transport</keyword>
<feature type="domain" description="ABC-type glycine betaine transport system substrate-binding" evidence="7">
    <location>
        <begin position="48"/>
        <end position="289"/>
    </location>
</feature>
<evidence type="ECO:0000256" key="6">
    <source>
        <dbReference type="SAM" id="SignalP"/>
    </source>
</evidence>
<feature type="chain" id="PRO_5002013236" description="ABC-type glycine betaine transport system substrate-binding domain-containing protein" evidence="6">
    <location>
        <begin position="21"/>
        <end position="303"/>
    </location>
</feature>
<dbReference type="PANTHER" id="PTHR47737">
    <property type="entry name" value="GLYCINE BETAINE/PROLINE BETAINE TRANSPORT SYSTEM PERMEASE PROTEIN PROW"/>
    <property type="match status" value="1"/>
</dbReference>